<accession>A0A6F9E7E1</accession>
<name>A0A6F9E7E1_9BACL</name>
<evidence type="ECO:0000313" key="1">
    <source>
        <dbReference type="EMBL" id="CAB3392201.1"/>
    </source>
</evidence>
<protein>
    <submittedName>
        <fullName evidence="1">Uncharacterized protein</fullName>
    </submittedName>
</protein>
<proteinExistence type="predicted"/>
<dbReference type="EMBL" id="LR792683">
    <property type="protein sequence ID" value="CAB3392201.1"/>
    <property type="molecule type" value="Genomic_DNA"/>
</dbReference>
<dbReference type="Proteomes" id="UP000502196">
    <property type="component" value="Chromosome"/>
</dbReference>
<gene>
    <name evidence="1" type="ORF">COOX1_1292</name>
</gene>
<organism evidence="1 2">
    <name type="scientific">Kyrpidia spormannii</name>
    <dbReference type="NCBI Taxonomy" id="2055160"/>
    <lineage>
        <taxon>Bacteria</taxon>
        <taxon>Bacillati</taxon>
        <taxon>Bacillota</taxon>
        <taxon>Bacilli</taxon>
        <taxon>Bacillales</taxon>
        <taxon>Alicyclobacillaceae</taxon>
        <taxon>Kyrpidia</taxon>
    </lineage>
</organism>
<dbReference type="AlphaFoldDB" id="A0A6F9E7E1"/>
<sequence>MEVFLYRIRTCFGPCMEARSDAIHAELSVATQKYWLCAVCGGLSCEWIQELGLRGKPPCDRLLLVFAMSWIA</sequence>
<reference evidence="1 2" key="1">
    <citation type="submission" date="2020-04" db="EMBL/GenBank/DDBJ databases">
        <authorList>
            <person name="Hogendoorn C."/>
        </authorList>
    </citation>
    <scope>NUCLEOTIDE SEQUENCE [LARGE SCALE GENOMIC DNA]</scope>
    <source>
        <strain evidence="1">COOX1</strain>
    </source>
</reference>
<evidence type="ECO:0000313" key="2">
    <source>
        <dbReference type="Proteomes" id="UP000502196"/>
    </source>
</evidence>